<evidence type="ECO:0000256" key="14">
    <source>
        <dbReference type="ARBA" id="ARBA00049318"/>
    </source>
</evidence>
<evidence type="ECO:0000313" key="20">
    <source>
        <dbReference type="EMBL" id="GAV58481.1"/>
    </source>
</evidence>
<comment type="cofactor">
    <cofactor evidence="2">
        <name>Mg(2+)</name>
        <dbReference type="ChEBI" id="CHEBI:18420"/>
    </cofactor>
</comment>
<evidence type="ECO:0000256" key="3">
    <source>
        <dbReference type="ARBA" id="ARBA00010231"/>
    </source>
</evidence>
<comment type="similarity">
    <text evidence="3 16">Belongs to the phosphohexose mutase family.</text>
</comment>
<dbReference type="NCBIfam" id="NF005737">
    <property type="entry name" value="PRK07564.1-1"/>
    <property type="match status" value="1"/>
</dbReference>
<keyword evidence="7" id="KW-0597">Phosphoprotein</keyword>
<evidence type="ECO:0000256" key="11">
    <source>
        <dbReference type="ARBA" id="ARBA00023277"/>
    </source>
</evidence>
<evidence type="ECO:0000259" key="17">
    <source>
        <dbReference type="Pfam" id="PF02878"/>
    </source>
</evidence>
<comment type="subunit">
    <text evidence="4">Monomer.</text>
</comment>
<dbReference type="GO" id="GO:0006006">
    <property type="term" value="P:glucose metabolic process"/>
    <property type="evidence" value="ECO:0007669"/>
    <property type="project" value="UniProtKB-KW"/>
</dbReference>
<dbReference type="FunFam" id="3.40.120.10:FF:000005">
    <property type="entry name" value="Phosphoglucomutase 5"/>
    <property type="match status" value="1"/>
</dbReference>
<proteinExistence type="inferred from homology"/>
<dbReference type="PANTHER" id="PTHR22573">
    <property type="entry name" value="PHOSPHOHEXOMUTASE FAMILY MEMBER"/>
    <property type="match status" value="1"/>
</dbReference>
<evidence type="ECO:0000256" key="13">
    <source>
        <dbReference type="ARBA" id="ARBA00045679"/>
    </source>
</evidence>
<dbReference type="Pfam" id="PF24947">
    <property type="entry name" value="PGM1_C_vert_fung"/>
    <property type="match status" value="1"/>
</dbReference>
<evidence type="ECO:0000256" key="12">
    <source>
        <dbReference type="ARBA" id="ARBA00041398"/>
    </source>
</evidence>
<keyword evidence="10" id="KW-0413">Isomerase</keyword>
<dbReference type="PRINTS" id="PR00509">
    <property type="entry name" value="PGMPMM"/>
</dbReference>
<dbReference type="FunFam" id="3.30.310.50:FF:000002">
    <property type="entry name" value="Phosphoglucomutase 5"/>
    <property type="match status" value="1"/>
</dbReference>
<dbReference type="PANTHER" id="PTHR22573:SF2">
    <property type="entry name" value="PHOSPHOGLUCOMUTASE"/>
    <property type="match status" value="1"/>
</dbReference>
<dbReference type="Pfam" id="PF02879">
    <property type="entry name" value="PGM_PMM_II"/>
    <property type="match status" value="1"/>
</dbReference>
<evidence type="ECO:0000259" key="18">
    <source>
        <dbReference type="Pfam" id="PF02879"/>
    </source>
</evidence>
<dbReference type="PROSITE" id="PS00710">
    <property type="entry name" value="PGM_PMM"/>
    <property type="match status" value="1"/>
</dbReference>
<keyword evidence="11" id="KW-0119">Carbohydrate metabolism</keyword>
<comment type="caution">
    <text evidence="20">The sequence shown here is derived from an EMBL/GenBank/DDBJ whole genome shotgun (WGS) entry which is preliminary data.</text>
</comment>
<organism evidence="20 21">
    <name type="scientific">Cephalotus follicularis</name>
    <name type="common">Albany pitcher plant</name>
    <dbReference type="NCBI Taxonomy" id="3775"/>
    <lineage>
        <taxon>Eukaryota</taxon>
        <taxon>Viridiplantae</taxon>
        <taxon>Streptophyta</taxon>
        <taxon>Embryophyta</taxon>
        <taxon>Tracheophyta</taxon>
        <taxon>Spermatophyta</taxon>
        <taxon>Magnoliopsida</taxon>
        <taxon>eudicotyledons</taxon>
        <taxon>Gunneridae</taxon>
        <taxon>Pentapetalae</taxon>
        <taxon>rosids</taxon>
        <taxon>fabids</taxon>
        <taxon>Oxalidales</taxon>
        <taxon>Cephalotaceae</taxon>
        <taxon>Cephalotus</taxon>
    </lineage>
</organism>
<sequence>MVTFKVSKVETTPFGDQKPGTSGLRKKVKVFKQPNYLHNFVQSTFNALTPDKVRGATLVVSGDGRYYSEDAIQIIIKMAAANGVRRIWVGQNGLLSTPAVSAVIRERVGVDGARASGAFILTASHNPGGPHEDFGIKYNMDNGGPAPEGITDKIYENTKTIKEYLIAEDLPDVDITTTGVTSFGNPEGQFDVEVFDSASDYVKLMKSIFDFESIRKLLSSPKFTFCYDALHGVAGAYAKRIFVEELGAQESSLLNCTPKEDFGGGHPDPNLTYAKELVARMGLGKSNSQNEVPEFGAAADGDADRNMILGKRFFVTPSDSVAIIAANAVEAIPYFSGGLKGVARSMPTSAALDVVAKNLNLKFFEVPTGWKFFGNLMDAGLCSVCGEESFGTGSDHIREKDGIWAVLAWLSILAYKNKKNLDGGKLVTVEDIVRQHWATYGRHYYTRYDYENVDAGAAKELMAYLVKLESSLPQVNEIVKGIRSDVSNVVHADEFEYKDPVDGSISKHQGIRYLFADGSRLVFRLSGTGSEGATIRLYIEQYEKDPSKTGRESQDALAPLVDIALKLSKMEEFTGRSSPTVIT</sequence>
<dbReference type="Gene3D" id="3.40.120.10">
    <property type="entry name" value="Alpha-D-Glucose-1,6-Bisphosphate, subunit A, domain 3"/>
    <property type="match status" value="3"/>
</dbReference>
<evidence type="ECO:0000256" key="2">
    <source>
        <dbReference type="ARBA" id="ARBA00001946"/>
    </source>
</evidence>
<dbReference type="Proteomes" id="UP000187406">
    <property type="component" value="Unassembled WGS sequence"/>
</dbReference>
<feature type="domain" description="Alpha-D-phosphohexomutase alpha/beta/alpha" evidence="17">
    <location>
        <begin position="17"/>
        <end position="164"/>
    </location>
</feature>
<dbReference type="FunCoup" id="A0A1Q3ARY2">
    <property type="interactions" value="2033"/>
</dbReference>
<comment type="catalytic activity">
    <reaction evidence="15">
        <text>O-phospho-L-seryl-[protein] + alpha-D-glucose 1-phosphate = alpha-D-glucose 1,6-bisphosphate + L-seryl-[protein]</text>
        <dbReference type="Rhea" id="RHEA:68748"/>
        <dbReference type="Rhea" id="RHEA-COMP:9863"/>
        <dbReference type="Rhea" id="RHEA-COMP:11604"/>
        <dbReference type="ChEBI" id="CHEBI:29999"/>
        <dbReference type="ChEBI" id="CHEBI:58392"/>
        <dbReference type="ChEBI" id="CHEBI:58601"/>
        <dbReference type="ChEBI" id="CHEBI:83421"/>
    </reaction>
</comment>
<evidence type="ECO:0000256" key="9">
    <source>
        <dbReference type="ARBA" id="ARBA00022842"/>
    </source>
</evidence>
<dbReference type="InterPro" id="IPR005844">
    <property type="entry name" value="A-D-PHexomutase_a/b/a-I"/>
</dbReference>
<feature type="domain" description="Alpha-D-phosphohexomutase alpha/beta/alpha" evidence="19">
    <location>
        <begin position="318"/>
        <end position="419"/>
    </location>
</feature>
<comment type="function">
    <text evidence="13">Catalyzes the reversible isomerization of alpha-D-glucose 1-phosphate to alpha-D-glucose 6-phosphate. The mechanism proceeds via the intermediate compound alpha-D-glucose 1,6-bisphosphate. This enzyme participates in both the breakdown and synthesis of glucose.</text>
</comment>
<dbReference type="Gene3D" id="3.30.310.50">
    <property type="entry name" value="Alpha-D-phosphohexomutase, C-terminal domain"/>
    <property type="match status" value="1"/>
</dbReference>
<dbReference type="EMBL" id="BDDD01000070">
    <property type="protein sequence ID" value="GAV58481.1"/>
    <property type="molecule type" value="Genomic_DNA"/>
</dbReference>
<dbReference type="CDD" id="cd03085">
    <property type="entry name" value="PGM1"/>
    <property type="match status" value="1"/>
</dbReference>
<keyword evidence="21" id="KW-1185">Reference proteome</keyword>
<comment type="catalytic activity">
    <reaction evidence="1">
        <text>alpha-D-glucose 1-phosphate = alpha-D-glucose 6-phosphate</text>
        <dbReference type="Rhea" id="RHEA:23536"/>
        <dbReference type="ChEBI" id="CHEBI:58225"/>
        <dbReference type="ChEBI" id="CHEBI:58601"/>
        <dbReference type="EC" id="5.4.2.2"/>
    </reaction>
</comment>
<dbReference type="InterPro" id="IPR005846">
    <property type="entry name" value="A-D-PHexomutase_a/b/a-III"/>
</dbReference>
<evidence type="ECO:0000256" key="5">
    <source>
        <dbReference type="ARBA" id="ARBA00012728"/>
    </source>
</evidence>
<dbReference type="InterPro" id="IPR005845">
    <property type="entry name" value="A-D-PHexomutase_a/b/a-II"/>
</dbReference>
<evidence type="ECO:0000256" key="7">
    <source>
        <dbReference type="ARBA" id="ARBA00022553"/>
    </source>
</evidence>
<keyword evidence="6" id="KW-0313">Glucose metabolism</keyword>
<dbReference type="FunFam" id="3.40.120.10:FF:000009">
    <property type="entry name" value="Phosphoglucomutase, cytoplasmic 1"/>
    <property type="match status" value="1"/>
</dbReference>
<evidence type="ECO:0000256" key="6">
    <source>
        <dbReference type="ARBA" id="ARBA00022526"/>
    </source>
</evidence>
<keyword evidence="8 16" id="KW-0479">Metal-binding</keyword>
<evidence type="ECO:0000256" key="1">
    <source>
        <dbReference type="ARBA" id="ARBA00000443"/>
    </source>
</evidence>
<name>A0A1Q3ARY2_CEPFO</name>
<dbReference type="EC" id="5.4.2.2" evidence="5"/>
<evidence type="ECO:0000256" key="16">
    <source>
        <dbReference type="RuleBase" id="RU004326"/>
    </source>
</evidence>
<dbReference type="GO" id="GO:0005829">
    <property type="term" value="C:cytosol"/>
    <property type="evidence" value="ECO:0007669"/>
    <property type="project" value="TreeGrafter"/>
</dbReference>
<dbReference type="SUPFAM" id="SSF55957">
    <property type="entry name" value="Phosphoglucomutase, C-terminal domain"/>
    <property type="match status" value="1"/>
</dbReference>
<dbReference type="InterPro" id="IPR005841">
    <property type="entry name" value="Alpha-D-phosphohexomutase_SF"/>
</dbReference>
<dbReference type="Pfam" id="PF02878">
    <property type="entry name" value="PGM_PMM_I"/>
    <property type="match status" value="1"/>
</dbReference>
<accession>A0A1Q3ARY2</accession>
<dbReference type="OrthoDB" id="2291at2759"/>
<gene>
    <name evidence="20" type="ORF">CFOL_v3_02014</name>
</gene>
<dbReference type="FunFam" id="3.40.120.10:FF:000004">
    <property type="entry name" value="Phosphoglucomutase 5"/>
    <property type="match status" value="1"/>
</dbReference>
<dbReference type="InterPro" id="IPR045244">
    <property type="entry name" value="PGM"/>
</dbReference>
<keyword evidence="9 16" id="KW-0460">Magnesium</keyword>
<comment type="catalytic activity">
    <reaction evidence="14">
        <text>alpha-D-glucose 1,6-bisphosphate + L-seryl-[protein] = O-phospho-L-seryl-[protein] + alpha-D-glucose 6-phosphate</text>
        <dbReference type="Rhea" id="RHEA:68752"/>
        <dbReference type="Rhea" id="RHEA-COMP:9863"/>
        <dbReference type="Rhea" id="RHEA-COMP:11604"/>
        <dbReference type="ChEBI" id="CHEBI:29999"/>
        <dbReference type="ChEBI" id="CHEBI:58225"/>
        <dbReference type="ChEBI" id="CHEBI:58392"/>
        <dbReference type="ChEBI" id="CHEBI:83421"/>
    </reaction>
</comment>
<evidence type="ECO:0000256" key="4">
    <source>
        <dbReference type="ARBA" id="ARBA00011245"/>
    </source>
</evidence>
<feature type="domain" description="Alpha-D-phosphohexomutase alpha/beta/alpha" evidence="18">
    <location>
        <begin position="200"/>
        <end position="309"/>
    </location>
</feature>
<dbReference type="GO" id="GO:0000287">
    <property type="term" value="F:magnesium ion binding"/>
    <property type="evidence" value="ECO:0007669"/>
    <property type="project" value="InterPro"/>
</dbReference>
<dbReference type="InParanoid" id="A0A1Q3ARY2"/>
<evidence type="ECO:0000259" key="19">
    <source>
        <dbReference type="Pfam" id="PF02880"/>
    </source>
</evidence>
<dbReference type="STRING" id="3775.A0A1Q3ARY2"/>
<dbReference type="AlphaFoldDB" id="A0A1Q3ARY2"/>
<dbReference type="Pfam" id="PF02880">
    <property type="entry name" value="PGM_PMM_III"/>
    <property type="match status" value="1"/>
</dbReference>
<protein>
    <recommendedName>
        <fullName evidence="5">phosphoglucomutase (alpha-D-glucose-1,6-bisphosphate-dependent)</fullName>
        <ecNumber evidence="5">5.4.2.2</ecNumber>
    </recommendedName>
    <alternativeName>
        <fullName evidence="12">Glucose phosphomutase</fullName>
    </alternativeName>
</protein>
<dbReference type="SUPFAM" id="SSF53738">
    <property type="entry name" value="Phosphoglucomutase, first 3 domains"/>
    <property type="match status" value="3"/>
</dbReference>
<dbReference type="InterPro" id="IPR016055">
    <property type="entry name" value="A-D-PHexomutase_a/b/a-I/II/III"/>
</dbReference>
<dbReference type="GO" id="GO:0004614">
    <property type="term" value="F:phosphoglucomutase activity"/>
    <property type="evidence" value="ECO:0007669"/>
    <property type="project" value="UniProtKB-EC"/>
</dbReference>
<dbReference type="InterPro" id="IPR016066">
    <property type="entry name" value="A-D-PHexomutase_CS"/>
</dbReference>
<evidence type="ECO:0000256" key="10">
    <source>
        <dbReference type="ARBA" id="ARBA00023235"/>
    </source>
</evidence>
<evidence type="ECO:0000313" key="21">
    <source>
        <dbReference type="Proteomes" id="UP000187406"/>
    </source>
</evidence>
<evidence type="ECO:0000256" key="15">
    <source>
        <dbReference type="ARBA" id="ARBA00049409"/>
    </source>
</evidence>
<reference evidence="21" key="1">
    <citation type="submission" date="2016-04" db="EMBL/GenBank/DDBJ databases">
        <title>Cephalotus genome sequencing.</title>
        <authorList>
            <person name="Fukushima K."/>
            <person name="Hasebe M."/>
            <person name="Fang X."/>
        </authorList>
    </citation>
    <scope>NUCLEOTIDE SEQUENCE [LARGE SCALE GENOMIC DNA]</scope>
    <source>
        <strain evidence="21">cv. St1</strain>
    </source>
</reference>
<dbReference type="InterPro" id="IPR036900">
    <property type="entry name" value="A-D-PHexomutase_C_sf"/>
</dbReference>
<evidence type="ECO:0000256" key="8">
    <source>
        <dbReference type="ARBA" id="ARBA00022723"/>
    </source>
</evidence>